<keyword evidence="2" id="KW-0560">Oxidoreductase</keyword>
<name>A0ABU5CGU7_9BACI</name>
<dbReference type="InterPro" id="IPR019546">
    <property type="entry name" value="TAT_signal_bac_arc"/>
</dbReference>
<dbReference type="InterPro" id="IPR006311">
    <property type="entry name" value="TAT_signal"/>
</dbReference>
<dbReference type="Pfam" id="PF13618">
    <property type="entry name" value="Gluconate_2-dh3"/>
    <property type="match status" value="1"/>
</dbReference>
<dbReference type="RefSeq" id="WP_306065192.1">
    <property type="nucleotide sequence ID" value="NZ_JAROCA020000001.1"/>
</dbReference>
<evidence type="ECO:0000313" key="2">
    <source>
        <dbReference type="EMBL" id="MDY0404783.1"/>
    </source>
</evidence>
<sequence length="248" mass="28006">MSDEEKKESDKVDQSRRNFIKNSGLTIGGLVLGGVAGGLIGSNSATTKSQTTTKPVKSHETKEFTEAMQFFSRKEDFDTLAAATECIFPEDENGPGAIALRAPYYIDKQLASPWGRNVNDYRKRPFKDGQTPLNRGEIFLQGIRKLDEEGEKKFQKSFRELEEAEQIEILQDFESGKVKLEYVTSAEFFAMLRQSTLEGVYCDPLYGGNKNMDGWKMKEYPGAQMSYANVIESKEFVKIEPMSLSDHF</sequence>
<comment type="caution">
    <text evidence="2">The sequence shown here is derived from an EMBL/GenBank/DDBJ whole genome shotgun (WGS) entry which is preliminary data.</text>
</comment>
<dbReference type="PROSITE" id="PS51318">
    <property type="entry name" value="TAT"/>
    <property type="match status" value="1"/>
</dbReference>
<dbReference type="InterPro" id="IPR027056">
    <property type="entry name" value="Gluconate_2DH_su3"/>
</dbReference>
<dbReference type="GO" id="GO:0016491">
    <property type="term" value="F:oxidoreductase activity"/>
    <property type="evidence" value="ECO:0007669"/>
    <property type="project" value="UniProtKB-KW"/>
</dbReference>
<accession>A0ABU5CGU7</accession>
<feature type="region of interest" description="Disordered" evidence="1">
    <location>
        <begin position="41"/>
        <end position="60"/>
    </location>
</feature>
<feature type="compositionally biased region" description="Polar residues" evidence="1">
    <location>
        <begin position="42"/>
        <end position="55"/>
    </location>
</feature>
<dbReference type="Proteomes" id="UP001228376">
    <property type="component" value="Unassembled WGS sequence"/>
</dbReference>
<keyword evidence="3" id="KW-1185">Reference proteome</keyword>
<proteinExistence type="predicted"/>
<dbReference type="NCBIfam" id="TIGR01409">
    <property type="entry name" value="TAT_signal_seq"/>
    <property type="match status" value="1"/>
</dbReference>
<gene>
    <name evidence="2" type="ORF">P5G51_004650</name>
</gene>
<organism evidence="2 3">
    <name type="scientific">Tigheibacillus jepli</name>
    <dbReference type="NCBI Taxonomy" id="3035914"/>
    <lineage>
        <taxon>Bacteria</taxon>
        <taxon>Bacillati</taxon>
        <taxon>Bacillota</taxon>
        <taxon>Bacilli</taxon>
        <taxon>Bacillales</taxon>
        <taxon>Bacillaceae</taxon>
        <taxon>Tigheibacillus</taxon>
    </lineage>
</organism>
<dbReference type="EC" id="1.-.-.-" evidence="2"/>
<evidence type="ECO:0000256" key="1">
    <source>
        <dbReference type="SAM" id="MobiDB-lite"/>
    </source>
</evidence>
<evidence type="ECO:0000313" key="3">
    <source>
        <dbReference type="Proteomes" id="UP001228376"/>
    </source>
</evidence>
<protein>
    <submittedName>
        <fullName evidence="2">Gluconate 2-dehydrogenase subunit 3 family protein</fullName>
        <ecNumber evidence="2">1.-.-.-</ecNumber>
    </submittedName>
</protein>
<dbReference type="EMBL" id="JAROCA020000001">
    <property type="protein sequence ID" value="MDY0404783.1"/>
    <property type="molecule type" value="Genomic_DNA"/>
</dbReference>
<reference evidence="2 3" key="1">
    <citation type="submission" date="2023-10" db="EMBL/GenBank/DDBJ databases">
        <title>179-bfca-hs.</title>
        <authorList>
            <person name="Miliotis G."/>
            <person name="Sengupta P."/>
            <person name="Hameed A."/>
            <person name="Chuvochina M."/>
            <person name="Mcdonagh F."/>
            <person name="Simpson A.C."/>
            <person name="Singh N.K."/>
            <person name="Rekha P.D."/>
            <person name="Raman K."/>
            <person name="Hugenholtz P."/>
            <person name="Venkateswaran K."/>
        </authorList>
    </citation>
    <scope>NUCLEOTIDE SEQUENCE [LARGE SCALE GENOMIC DNA]</scope>
    <source>
        <strain evidence="2 3">179-BFC-A-HS</strain>
    </source>
</reference>